<feature type="transmembrane region" description="Helical" evidence="2">
    <location>
        <begin position="497"/>
        <end position="517"/>
    </location>
</feature>
<accession>A0AAE0L0R6</accession>
<feature type="non-terminal residue" evidence="3">
    <location>
        <position position="1"/>
    </location>
</feature>
<keyword evidence="2" id="KW-0472">Membrane</keyword>
<keyword evidence="4" id="KW-1185">Reference proteome</keyword>
<dbReference type="EMBL" id="LGRX02012175">
    <property type="protein sequence ID" value="KAK3267826.1"/>
    <property type="molecule type" value="Genomic_DNA"/>
</dbReference>
<dbReference type="PANTHER" id="PTHR45691">
    <property type="entry name" value="PROTEIN DIAPHANOUS"/>
    <property type="match status" value="1"/>
</dbReference>
<organism evidence="3 4">
    <name type="scientific">Cymbomonas tetramitiformis</name>
    <dbReference type="NCBI Taxonomy" id="36881"/>
    <lineage>
        <taxon>Eukaryota</taxon>
        <taxon>Viridiplantae</taxon>
        <taxon>Chlorophyta</taxon>
        <taxon>Pyramimonadophyceae</taxon>
        <taxon>Pyramimonadales</taxon>
        <taxon>Pyramimonadaceae</taxon>
        <taxon>Cymbomonas</taxon>
    </lineage>
</organism>
<evidence type="ECO:0000256" key="2">
    <source>
        <dbReference type="SAM" id="Phobius"/>
    </source>
</evidence>
<feature type="region of interest" description="Disordered" evidence="1">
    <location>
        <begin position="607"/>
        <end position="663"/>
    </location>
</feature>
<feature type="compositionally biased region" description="Basic and acidic residues" evidence="1">
    <location>
        <begin position="643"/>
        <end position="654"/>
    </location>
</feature>
<dbReference type="InterPro" id="IPR051412">
    <property type="entry name" value="Formin_Homology_Diaphanous_sf"/>
</dbReference>
<protein>
    <submittedName>
        <fullName evidence="3">Uncharacterized protein</fullName>
    </submittedName>
</protein>
<keyword evidence="2" id="KW-1133">Transmembrane helix</keyword>
<dbReference type="Proteomes" id="UP001190700">
    <property type="component" value="Unassembled WGS sequence"/>
</dbReference>
<reference evidence="3 4" key="1">
    <citation type="journal article" date="2015" name="Genome Biol. Evol.">
        <title>Comparative Genomics of a Bacterivorous Green Alga Reveals Evolutionary Causalities and Consequences of Phago-Mixotrophic Mode of Nutrition.</title>
        <authorList>
            <person name="Burns J.A."/>
            <person name="Paasch A."/>
            <person name="Narechania A."/>
            <person name="Kim E."/>
        </authorList>
    </citation>
    <scope>NUCLEOTIDE SEQUENCE [LARGE SCALE GENOMIC DNA]</scope>
    <source>
        <strain evidence="3 4">PLY_AMNH</strain>
    </source>
</reference>
<sequence length="663" mass="71453">YNRPQLGAVMTNSTLVLQPPSYVGAGRQYTAEEEATITLSAVNCSALSEYQLTIIHAPPAPPPPLSPPPPPEIVDYVLYFTTNFEGVDVGFFQYIAEFGDIFLAQYVSELAQMSGMPNSSVIIWGKTSATAPEDVASEWDVRGTEVITSVNMTGSEPALSTDVVEFLDLLKGNASDILEANQLLGKYGPISVHSIIVIPFLSPFPPPPPLPPPSPPPPAPPPVPGTKPSAYSCIISYYSGGGASGFGFSFIPPLEEFMGDYNAANSPLALPLYATVTFINNAGANNPFRLYAVDGASINGSFLDGWSGDLPGTGGMVTVTPLREVTDDNVLRYMRVSTNTSSNATLANDEFTNLDMSSFANETFDTEFNENFRELVAEKAGIHTSDIIIIDIAAASVVVEAGVIFRGYDPDLDSRVQEFASDLLSESDAWFSNDTFFRPFAASAVSVYIFESPPPPPLMPPVPDKPPAPSPPPCPPFEPSPPPLPPAPPKTEEDFDLLLIIGVAVLAVLLLAGVLTFKYLRMQRQLFATGLQPVSGWGGYGMGGWGMPGNGYGSPPGGYMDRGMGPMEGHNVVYSTPMSERSSPDGVERFYQENMYHGAPLMHPPMRQAWADSGRDDQYDAGMEMGERGGNEGAGPSSDNNDNWDREGKMDKWKNRQQKGRRR</sequence>
<dbReference type="PANTHER" id="PTHR45691:SF6">
    <property type="entry name" value="PROTEIN DIAPHANOUS"/>
    <property type="match status" value="1"/>
</dbReference>
<name>A0AAE0L0R6_9CHLO</name>
<gene>
    <name evidence="3" type="ORF">CYMTET_23638</name>
</gene>
<comment type="caution">
    <text evidence="3">The sequence shown here is derived from an EMBL/GenBank/DDBJ whole genome shotgun (WGS) entry which is preliminary data.</text>
</comment>
<evidence type="ECO:0000313" key="4">
    <source>
        <dbReference type="Proteomes" id="UP001190700"/>
    </source>
</evidence>
<dbReference type="GO" id="GO:0030041">
    <property type="term" value="P:actin filament polymerization"/>
    <property type="evidence" value="ECO:0007669"/>
    <property type="project" value="TreeGrafter"/>
</dbReference>
<dbReference type="GO" id="GO:0005884">
    <property type="term" value="C:actin filament"/>
    <property type="evidence" value="ECO:0007669"/>
    <property type="project" value="TreeGrafter"/>
</dbReference>
<keyword evidence="2" id="KW-0812">Transmembrane</keyword>
<proteinExistence type="predicted"/>
<evidence type="ECO:0000256" key="1">
    <source>
        <dbReference type="SAM" id="MobiDB-lite"/>
    </source>
</evidence>
<dbReference type="AlphaFoldDB" id="A0AAE0L0R6"/>
<feature type="region of interest" description="Disordered" evidence="1">
    <location>
        <begin position="458"/>
        <end position="489"/>
    </location>
</feature>
<evidence type="ECO:0000313" key="3">
    <source>
        <dbReference type="EMBL" id="KAK3267826.1"/>
    </source>
</evidence>